<evidence type="ECO:0000256" key="2">
    <source>
        <dbReference type="ARBA" id="ARBA00001946"/>
    </source>
</evidence>
<dbReference type="GeneID" id="4796080"/>
<dbReference type="Proteomes" id="UP000000365">
    <property type="component" value="Chromosome"/>
</dbReference>
<keyword evidence="14" id="KW-0119">Carbohydrate metabolism</keyword>
<reference evidence="15 16" key="1">
    <citation type="journal article" date="2009" name="Stand. Genomic Sci.">
        <title>Complete genome sequence of Methanocorpusculum labreanum type strain Z.</title>
        <authorList>
            <person name="Anderson I.J."/>
            <person name="Sieprawska-Lupa M."/>
            <person name="Goltsman E."/>
            <person name="Lapidus A."/>
            <person name="Copeland A."/>
            <person name="Glavina Del Rio T."/>
            <person name="Tice H."/>
            <person name="Dalin E."/>
            <person name="Barry K."/>
            <person name="Pitluck S."/>
            <person name="Hauser L."/>
            <person name="Land M."/>
            <person name="Lucas S."/>
            <person name="Richardson P."/>
            <person name="Whitman W.B."/>
            <person name="Kyrpides N.C."/>
        </authorList>
    </citation>
    <scope>NUCLEOTIDE SEQUENCE [LARGE SCALE GENOMIC DNA]</scope>
    <source>
        <strain evidence="16">ATCC 43576 / DSM 4855 / Z</strain>
    </source>
</reference>
<keyword evidence="13" id="KW-0704">Schiff base</keyword>
<dbReference type="AlphaFoldDB" id="A2ST38"/>
<evidence type="ECO:0000313" key="16">
    <source>
        <dbReference type="Proteomes" id="UP000000365"/>
    </source>
</evidence>
<protein>
    <recommendedName>
        <fullName evidence="7">Fructose-1,6-bisphosphate aldolase/phosphatase</fullName>
        <ecNumber evidence="6">3.1.3.11</ecNumber>
    </recommendedName>
</protein>
<comment type="catalytic activity">
    <reaction evidence="1">
        <text>beta-D-fructose 1,6-bisphosphate + H2O = beta-D-fructose 6-phosphate + phosphate</text>
        <dbReference type="Rhea" id="RHEA:11064"/>
        <dbReference type="ChEBI" id="CHEBI:15377"/>
        <dbReference type="ChEBI" id="CHEBI:32966"/>
        <dbReference type="ChEBI" id="CHEBI:43474"/>
        <dbReference type="ChEBI" id="CHEBI:57634"/>
        <dbReference type="EC" id="3.1.3.11"/>
    </reaction>
</comment>
<dbReference type="STRING" id="410358.Mlab_1327"/>
<evidence type="ECO:0000256" key="13">
    <source>
        <dbReference type="ARBA" id="ARBA00023270"/>
    </source>
</evidence>
<evidence type="ECO:0000256" key="9">
    <source>
        <dbReference type="ARBA" id="ARBA00022723"/>
    </source>
</evidence>
<comment type="pathway">
    <text evidence="3">Carbohydrate biosynthesis; gluconeogenesis.</text>
</comment>
<dbReference type="PANTHER" id="PTHR38341:SF1">
    <property type="entry name" value="FRUCTOSE-1,6-BISPHOSPHATE ALDOLASE_PHOSPHATASE"/>
    <property type="match status" value="1"/>
</dbReference>
<evidence type="ECO:0000313" key="15">
    <source>
        <dbReference type="EMBL" id="ABN07494.1"/>
    </source>
</evidence>
<sequence>MHTTVSVFAKPVGGVSGTTRVFPDILQTAAKMLKKAEGGILTDSFVTHTADRLVLIAVHDPDVLPDTLIAAVFSAAEELAQKRHLFCDAAPVSVCRMTIPERANEPFLLFLAGSDVMPWGEVMTPGRDSDDACIVDGVLFLARAEGEFPSVAAFCERFARRGVNQQGVCPVSLCDSSNVRTTVIPVVGLGFSLCDGRLAGPVDLFDTPLFDAPRFRASDQHAE</sequence>
<keyword evidence="16" id="KW-1185">Reference proteome</keyword>
<name>A2ST38_METLZ</name>
<comment type="similarity">
    <text evidence="4">Belongs to the FBP aldolase/phosphatase family.</text>
</comment>
<evidence type="ECO:0000256" key="7">
    <source>
        <dbReference type="ARBA" id="ARBA00018635"/>
    </source>
</evidence>
<keyword evidence="8" id="KW-0312">Gluconeogenesis</keyword>
<evidence type="ECO:0000256" key="14">
    <source>
        <dbReference type="ARBA" id="ARBA00023277"/>
    </source>
</evidence>
<dbReference type="GO" id="GO:0006094">
    <property type="term" value="P:gluconeogenesis"/>
    <property type="evidence" value="ECO:0007669"/>
    <property type="project" value="UniProtKB-UniPathway"/>
</dbReference>
<evidence type="ECO:0000256" key="12">
    <source>
        <dbReference type="ARBA" id="ARBA00023239"/>
    </source>
</evidence>
<keyword evidence="12" id="KW-0456">Lyase</keyword>
<evidence type="ECO:0000256" key="1">
    <source>
        <dbReference type="ARBA" id="ARBA00001273"/>
    </source>
</evidence>
<accession>A2ST38</accession>
<dbReference type="GO" id="GO:0016829">
    <property type="term" value="F:lyase activity"/>
    <property type="evidence" value="ECO:0007669"/>
    <property type="project" value="UniProtKB-KW"/>
</dbReference>
<comment type="subunit">
    <text evidence="5">Homooctamer; dimer of tetramers.</text>
</comment>
<dbReference type="EMBL" id="CP000559">
    <property type="protein sequence ID" value="ABN07494.1"/>
    <property type="molecule type" value="Genomic_DNA"/>
</dbReference>
<dbReference type="EC" id="3.1.3.11" evidence="6"/>
<dbReference type="GO" id="GO:0046872">
    <property type="term" value="F:metal ion binding"/>
    <property type="evidence" value="ECO:0007669"/>
    <property type="project" value="UniProtKB-KW"/>
</dbReference>
<dbReference type="SUPFAM" id="SSF111249">
    <property type="entry name" value="Sulfolobus fructose-1,6-bisphosphatase-like"/>
    <property type="match status" value="1"/>
</dbReference>
<evidence type="ECO:0000256" key="10">
    <source>
        <dbReference type="ARBA" id="ARBA00022801"/>
    </source>
</evidence>
<proteinExistence type="inferred from homology"/>
<dbReference type="HOGENOM" id="CLU_1067978_0_0_2"/>
<dbReference type="PANTHER" id="PTHR38341">
    <property type="entry name" value="FRUCTOSE-1,6-BISPHOSPHATE ALDOLASE/PHOSPHATASE"/>
    <property type="match status" value="1"/>
</dbReference>
<dbReference type="OrthoDB" id="5829at2157"/>
<dbReference type="eggNOG" id="arCOG04180">
    <property type="taxonomic scope" value="Archaea"/>
</dbReference>
<dbReference type="KEGG" id="mla:Mlab_1327"/>
<evidence type="ECO:0000256" key="4">
    <source>
        <dbReference type="ARBA" id="ARBA00010693"/>
    </source>
</evidence>
<gene>
    <name evidence="15" type="ordered locus">Mlab_1327</name>
</gene>
<keyword evidence="10" id="KW-0378">Hydrolase</keyword>
<comment type="cofactor">
    <cofactor evidence="2">
        <name>Mg(2+)</name>
        <dbReference type="ChEBI" id="CHEBI:18420"/>
    </cofactor>
</comment>
<evidence type="ECO:0000256" key="11">
    <source>
        <dbReference type="ARBA" id="ARBA00022842"/>
    </source>
</evidence>
<dbReference type="GO" id="GO:0042132">
    <property type="term" value="F:fructose 1,6-bisphosphate 1-phosphatase activity"/>
    <property type="evidence" value="ECO:0007669"/>
    <property type="project" value="UniProtKB-EC"/>
</dbReference>
<evidence type="ECO:0000256" key="5">
    <source>
        <dbReference type="ARBA" id="ARBA00011820"/>
    </source>
</evidence>
<evidence type="ECO:0000256" key="3">
    <source>
        <dbReference type="ARBA" id="ARBA00004742"/>
    </source>
</evidence>
<evidence type="ECO:0000256" key="8">
    <source>
        <dbReference type="ARBA" id="ARBA00022432"/>
    </source>
</evidence>
<dbReference type="InterPro" id="IPR036076">
    <property type="entry name" value="FBPase_V_sf"/>
</dbReference>
<dbReference type="Pfam" id="PF01950">
    <property type="entry name" value="FBPase_3"/>
    <property type="match status" value="2"/>
</dbReference>
<organism evidence="15 16">
    <name type="scientific">Methanocorpusculum labreanum (strain ATCC 43576 / DSM 4855 / Z)</name>
    <dbReference type="NCBI Taxonomy" id="410358"/>
    <lineage>
        <taxon>Archaea</taxon>
        <taxon>Methanobacteriati</taxon>
        <taxon>Methanobacteriota</taxon>
        <taxon>Stenosarchaea group</taxon>
        <taxon>Methanomicrobia</taxon>
        <taxon>Methanomicrobiales</taxon>
        <taxon>Methanocorpusculaceae</taxon>
        <taxon>Methanocorpusculum</taxon>
    </lineage>
</organism>
<keyword evidence="11" id="KW-0460">Magnesium</keyword>
<evidence type="ECO:0000256" key="6">
    <source>
        <dbReference type="ARBA" id="ARBA00013093"/>
    </source>
</evidence>
<dbReference type="RefSeq" id="WP_011833697.1">
    <property type="nucleotide sequence ID" value="NC_008942.1"/>
</dbReference>
<keyword evidence="9" id="KW-0479">Metal-binding</keyword>
<dbReference type="InterPro" id="IPR002803">
    <property type="entry name" value="FBPase_V"/>
</dbReference>
<dbReference type="UniPathway" id="UPA00138"/>